<dbReference type="EMBL" id="RSCD01000002">
    <property type="protein sequence ID" value="RSH94358.1"/>
    <property type="molecule type" value="Genomic_DNA"/>
</dbReference>
<dbReference type="PROSITE" id="PS50002">
    <property type="entry name" value="SH3"/>
    <property type="match status" value="1"/>
</dbReference>
<dbReference type="InterPro" id="IPR001452">
    <property type="entry name" value="SH3_domain"/>
</dbReference>
<dbReference type="Gene3D" id="2.30.30.40">
    <property type="entry name" value="SH3 Domains"/>
    <property type="match status" value="1"/>
</dbReference>
<evidence type="ECO:0000313" key="5">
    <source>
        <dbReference type="EMBL" id="RSH94358.1"/>
    </source>
</evidence>
<keyword evidence="6" id="KW-1185">Reference proteome</keyword>
<keyword evidence="1 2" id="KW-0728">SH3 domain</keyword>
<proteinExistence type="predicted"/>
<dbReference type="Proteomes" id="UP000279259">
    <property type="component" value="Unassembled WGS sequence"/>
</dbReference>
<keyword evidence="3" id="KW-0472">Membrane</keyword>
<dbReference type="AlphaFoldDB" id="A0A427YT77"/>
<evidence type="ECO:0000259" key="4">
    <source>
        <dbReference type="PROSITE" id="PS50002"/>
    </source>
</evidence>
<evidence type="ECO:0000256" key="2">
    <source>
        <dbReference type="PROSITE-ProRule" id="PRU00192"/>
    </source>
</evidence>
<evidence type="ECO:0000313" key="6">
    <source>
        <dbReference type="Proteomes" id="UP000279259"/>
    </source>
</evidence>
<gene>
    <name evidence="5" type="primary">SHO1</name>
    <name evidence="5" type="ORF">EHS25_004161</name>
</gene>
<comment type="caution">
    <text evidence="5">The sequence shown here is derived from an EMBL/GenBank/DDBJ whole genome shotgun (WGS) entry which is preliminary data.</text>
</comment>
<dbReference type="STRING" id="1890683.A0A427YT77"/>
<evidence type="ECO:0000256" key="1">
    <source>
        <dbReference type="ARBA" id="ARBA00022443"/>
    </source>
</evidence>
<feature type="transmembrane region" description="Helical" evidence="3">
    <location>
        <begin position="47"/>
        <end position="69"/>
    </location>
</feature>
<evidence type="ECO:0000256" key="3">
    <source>
        <dbReference type="SAM" id="Phobius"/>
    </source>
</evidence>
<protein>
    <submittedName>
        <fullName evidence="5">Transmembrane osmosensor</fullName>
    </submittedName>
</protein>
<dbReference type="OrthoDB" id="5983572at2759"/>
<reference evidence="5 6" key="1">
    <citation type="submission" date="2018-11" db="EMBL/GenBank/DDBJ databases">
        <title>Genome sequence of Saitozyma podzolica DSM 27192.</title>
        <authorList>
            <person name="Aliyu H."/>
            <person name="Gorte O."/>
            <person name="Ochsenreither K."/>
        </authorList>
    </citation>
    <scope>NUCLEOTIDE SEQUENCE [LARGE SCALE GENOMIC DNA]</scope>
    <source>
        <strain evidence="5 6">DSM 27192</strain>
    </source>
</reference>
<feature type="transmembrane region" description="Helical" evidence="3">
    <location>
        <begin position="106"/>
        <end position="127"/>
    </location>
</feature>
<organism evidence="5 6">
    <name type="scientific">Saitozyma podzolica</name>
    <dbReference type="NCBI Taxonomy" id="1890683"/>
    <lineage>
        <taxon>Eukaryota</taxon>
        <taxon>Fungi</taxon>
        <taxon>Dikarya</taxon>
        <taxon>Basidiomycota</taxon>
        <taxon>Agaricomycotina</taxon>
        <taxon>Tremellomycetes</taxon>
        <taxon>Tremellales</taxon>
        <taxon>Trimorphomycetaceae</taxon>
        <taxon>Saitozyma</taxon>
    </lineage>
</organism>
<keyword evidence="3 5" id="KW-0812">Transmembrane</keyword>
<name>A0A427YT77_9TREE</name>
<feature type="transmembrane region" description="Helical" evidence="3">
    <location>
        <begin position="81"/>
        <end position="100"/>
    </location>
</feature>
<feature type="transmembrane region" description="Helical" evidence="3">
    <location>
        <begin position="12"/>
        <end position="35"/>
    </location>
</feature>
<accession>A0A427YT77</accession>
<sequence length="238" mass="25873">MDIGFIVRHPLFLITFILAIPAWIIAFAAQCAAEAKYGESIHPTLPFFLAHIDSIWIQLACIIHLFLAVTNDALAIHRFQLAIVLAIAEVFAVYGTEFIFSTEGALIAVGVGWLLLAMVDLVWILYLTSEEDSLFYRLLTSGGNGGLSGYSRRRADSSAGFAGEPVMPRQNGTYNYNMGYAPAATDNTPVKQPSLRGNYDSGPATSVEVNHKAKAMYAYAASPDDPNEISFAKGETLD</sequence>
<feature type="domain" description="SH3" evidence="4">
    <location>
        <begin position="208"/>
        <end position="238"/>
    </location>
</feature>
<keyword evidence="3" id="KW-1133">Transmembrane helix</keyword>